<feature type="compositionally biased region" description="Basic residues" evidence="1">
    <location>
        <begin position="40"/>
        <end position="49"/>
    </location>
</feature>
<dbReference type="GeneID" id="85167103"/>
<evidence type="ECO:0000313" key="4">
    <source>
        <dbReference type="Proteomes" id="UP000029033"/>
    </source>
</evidence>
<accession>A0A087D451</accession>
<reference evidence="3 4" key="1">
    <citation type="submission" date="2014-03" db="EMBL/GenBank/DDBJ databases">
        <title>Genomics of Bifidobacteria.</title>
        <authorList>
            <person name="Ventura M."/>
            <person name="Milani C."/>
            <person name="Lugli G.A."/>
        </authorList>
    </citation>
    <scope>NUCLEOTIDE SEQUENCE [LARGE SCALE GENOMIC DNA]</scope>
    <source>
        <strain evidence="3 4">LMG 21589</strain>
    </source>
</reference>
<evidence type="ECO:0000256" key="2">
    <source>
        <dbReference type="SAM" id="Phobius"/>
    </source>
</evidence>
<organism evidence="3 4">
    <name type="scientific">Bifidobacterium scardovii</name>
    <dbReference type="NCBI Taxonomy" id="158787"/>
    <lineage>
        <taxon>Bacteria</taxon>
        <taxon>Bacillati</taxon>
        <taxon>Actinomycetota</taxon>
        <taxon>Actinomycetes</taxon>
        <taxon>Bifidobacteriales</taxon>
        <taxon>Bifidobacteriaceae</taxon>
        <taxon>Bifidobacterium</taxon>
    </lineage>
</organism>
<dbReference type="RefSeq" id="WP_156102390.1">
    <property type="nucleotide sequence ID" value="NZ_CAUPKV010000018.1"/>
</dbReference>
<dbReference type="AlphaFoldDB" id="A0A087D451"/>
<sequence length="49" mass="5333">MDEVWKAIEAIGSLLVGIAAVIAAVKSKGSEPPPAPKPKPPYKRRRPRR</sequence>
<keyword evidence="4" id="KW-1185">Reference proteome</keyword>
<name>A0A087D451_9BIFI</name>
<feature type="transmembrane region" description="Helical" evidence="2">
    <location>
        <begin position="7"/>
        <end position="25"/>
    </location>
</feature>
<dbReference type="EMBL" id="JGZO01000031">
    <property type="protein sequence ID" value="KFI90301.1"/>
    <property type="molecule type" value="Genomic_DNA"/>
</dbReference>
<dbReference type="Proteomes" id="UP000029033">
    <property type="component" value="Unassembled WGS sequence"/>
</dbReference>
<evidence type="ECO:0000313" key="3">
    <source>
        <dbReference type="EMBL" id="KFI90301.1"/>
    </source>
</evidence>
<keyword evidence="2" id="KW-0812">Transmembrane</keyword>
<gene>
    <name evidence="3" type="ORF">BSCA_1912</name>
</gene>
<comment type="caution">
    <text evidence="3">The sequence shown here is derived from an EMBL/GenBank/DDBJ whole genome shotgun (WGS) entry which is preliminary data.</text>
</comment>
<dbReference type="STRING" id="158787.BSCA_1912"/>
<protein>
    <submittedName>
        <fullName evidence="3">Uncharacterized protein</fullName>
    </submittedName>
</protein>
<keyword evidence="2" id="KW-0472">Membrane</keyword>
<proteinExistence type="predicted"/>
<evidence type="ECO:0000256" key="1">
    <source>
        <dbReference type="SAM" id="MobiDB-lite"/>
    </source>
</evidence>
<feature type="region of interest" description="Disordered" evidence="1">
    <location>
        <begin position="27"/>
        <end position="49"/>
    </location>
</feature>
<keyword evidence="2" id="KW-1133">Transmembrane helix</keyword>